<dbReference type="InterPro" id="IPR005801">
    <property type="entry name" value="ADC_synthase"/>
</dbReference>
<organism evidence="4 5">
    <name type="scientific">Lujinxingia vulgaris</name>
    <dbReference type="NCBI Taxonomy" id="2600176"/>
    <lineage>
        <taxon>Bacteria</taxon>
        <taxon>Deltaproteobacteria</taxon>
        <taxon>Bradymonadales</taxon>
        <taxon>Lujinxingiaceae</taxon>
        <taxon>Lujinxingia</taxon>
    </lineage>
</organism>
<accession>A0A5C6XKC1</accession>
<feature type="domain" description="Anthranilate synthase component I N-terminal" evidence="3">
    <location>
        <begin position="15"/>
        <end position="149"/>
    </location>
</feature>
<dbReference type="AlphaFoldDB" id="A0A5C6XKC1"/>
<comment type="caution">
    <text evidence="4">The sequence shown here is derived from an EMBL/GenBank/DDBJ whole genome shotgun (WGS) entry which is preliminary data.</text>
</comment>
<evidence type="ECO:0000259" key="2">
    <source>
        <dbReference type="Pfam" id="PF00425"/>
    </source>
</evidence>
<dbReference type="SUPFAM" id="SSF56322">
    <property type="entry name" value="ADC synthase"/>
    <property type="match status" value="1"/>
</dbReference>
<dbReference type="Gene3D" id="3.60.120.10">
    <property type="entry name" value="Anthranilate synthase"/>
    <property type="match status" value="1"/>
</dbReference>
<evidence type="ECO:0000259" key="3">
    <source>
        <dbReference type="Pfam" id="PF04715"/>
    </source>
</evidence>
<dbReference type="InterPro" id="IPR019999">
    <property type="entry name" value="Anth_synth_I-like"/>
</dbReference>
<dbReference type="InterPro" id="IPR015890">
    <property type="entry name" value="Chorismate_C"/>
</dbReference>
<dbReference type="Pfam" id="PF00425">
    <property type="entry name" value="Chorismate_bind"/>
    <property type="match status" value="1"/>
</dbReference>
<dbReference type="InterPro" id="IPR006805">
    <property type="entry name" value="Anth_synth_I_N"/>
</dbReference>
<dbReference type="OrthoDB" id="9803598at2"/>
<gene>
    <name evidence="4" type="ORF">FRC98_08700</name>
</gene>
<dbReference type="EMBL" id="VOSM01000003">
    <property type="protein sequence ID" value="TXD37756.1"/>
    <property type="molecule type" value="Genomic_DNA"/>
</dbReference>
<feature type="domain" description="Chorismate-utilising enzyme C-terminal" evidence="2">
    <location>
        <begin position="195"/>
        <end position="448"/>
    </location>
</feature>
<proteinExistence type="predicted"/>
<keyword evidence="5" id="KW-1185">Reference proteome</keyword>
<sequence length="479" mass="51941">MSVVMSRRLTIGTSPLQLARALLTSVEGDVLFFDSQSGSGPHARWSMLMWNPRRWLEESAVGSGRIVEQPAGVVVDDVPAWMRQAHARCEASGEGGALPFCGGLAGFWSYECGAYLDELRAELPRDDSPLLWVGAFDGALIFDHAQRSWWASGSEAWVEGAMAWIETQGAVDPADDAEVEAARELRVDVREVEGERYKRGVQAGVDAIFDGELFEVNYSERWEARWSVGGWELYRRLRQAAPGPFGGLIRAGETTIASVSPEQFIEVREDGVVQTRPIKGTRPRGASAEEDAALAEELCASEKDRAENVMIVDLMRNDLTRVCVPASVEVSELCGLHSFASVHHLISTVEGKLPARADALDVFAACFPAGSITGAPRLRAMEWIAEHEASARGPYTGSMFYWSAAGGFDSNVLIRTATLTGPKVRYGAGGAVVSDSDPTGEWEEARWKARPFFKALGLDGEKSPRSEGPGRGGEDDDGG</sequence>
<evidence type="ECO:0000313" key="4">
    <source>
        <dbReference type="EMBL" id="TXD37756.1"/>
    </source>
</evidence>
<dbReference type="Proteomes" id="UP000321412">
    <property type="component" value="Unassembled WGS sequence"/>
</dbReference>
<feature type="region of interest" description="Disordered" evidence="1">
    <location>
        <begin position="455"/>
        <end position="479"/>
    </location>
</feature>
<dbReference type="PRINTS" id="PR00095">
    <property type="entry name" value="ANTSNTHASEI"/>
</dbReference>
<evidence type="ECO:0000256" key="1">
    <source>
        <dbReference type="SAM" id="MobiDB-lite"/>
    </source>
</evidence>
<reference evidence="4 5" key="1">
    <citation type="submission" date="2019-08" db="EMBL/GenBank/DDBJ databases">
        <title>Bradymonadales sp. TMQ4.</title>
        <authorList>
            <person name="Liang Q."/>
        </authorList>
    </citation>
    <scope>NUCLEOTIDE SEQUENCE [LARGE SCALE GENOMIC DNA]</scope>
    <source>
        <strain evidence="4 5">TMQ4</strain>
    </source>
</reference>
<protein>
    <submittedName>
        <fullName evidence="4">Anthranilate synthase component I family protein</fullName>
    </submittedName>
</protein>
<name>A0A5C6XKC1_9DELT</name>
<dbReference type="GO" id="GO:0000162">
    <property type="term" value="P:L-tryptophan biosynthetic process"/>
    <property type="evidence" value="ECO:0007669"/>
    <property type="project" value="TreeGrafter"/>
</dbReference>
<dbReference type="PANTHER" id="PTHR11236">
    <property type="entry name" value="AMINOBENZOATE/ANTHRANILATE SYNTHASE"/>
    <property type="match status" value="1"/>
</dbReference>
<dbReference type="PANTHER" id="PTHR11236:SF9">
    <property type="entry name" value="ANTHRANILATE SYNTHASE COMPONENT 1"/>
    <property type="match status" value="1"/>
</dbReference>
<dbReference type="Pfam" id="PF04715">
    <property type="entry name" value="Anth_synt_I_N"/>
    <property type="match status" value="1"/>
</dbReference>
<evidence type="ECO:0000313" key="5">
    <source>
        <dbReference type="Proteomes" id="UP000321412"/>
    </source>
</evidence>